<accession>A0A1D8TPE5</accession>
<dbReference type="OrthoDB" id="531776at2"/>
<sequence length="113" mass="12244">MSNSVIHAFFLGRAAAQAINRQLEDALTNALSELGKFDAEQRERLRQFTDQVIESANREAGAADSTISNTGSNTASNTGKTGSKPADLQAMIDELRAEIASLRTALKNYRKQS</sequence>
<feature type="compositionally biased region" description="Polar residues" evidence="2">
    <location>
        <begin position="65"/>
        <end position="81"/>
    </location>
</feature>
<dbReference type="PANTHER" id="PTHR35745:SF1">
    <property type="entry name" value="OS04G0513000 PROTEIN"/>
    <property type="match status" value="1"/>
</dbReference>
<gene>
    <name evidence="3" type="ORF">BJP34_08800</name>
</gene>
<dbReference type="Pfam" id="PF20711">
    <property type="entry name" value="DUF6825"/>
    <property type="match status" value="1"/>
</dbReference>
<protein>
    <recommendedName>
        <fullName evidence="5">Thylakoid lumen protein</fullName>
    </recommendedName>
</protein>
<dbReference type="KEGG" id="mpro:BJP34_08800"/>
<proteinExistence type="predicted"/>
<reference evidence="4" key="1">
    <citation type="submission" date="2016-10" db="EMBL/GenBank/DDBJ databases">
        <title>Comparative genomics uncovers the prolific and rare metabolic potential of the cyanobacterial genus Moorea.</title>
        <authorList>
            <person name="Leao T."/>
            <person name="Castelao G."/>
            <person name="Korobeynikov A."/>
            <person name="Monroe E.A."/>
            <person name="Podell S."/>
            <person name="Glukhov E."/>
            <person name="Allen E."/>
            <person name="Gerwick W.H."/>
            <person name="Gerwick L."/>
        </authorList>
    </citation>
    <scope>NUCLEOTIDE SEQUENCE [LARGE SCALE GENOMIC DNA]</scope>
    <source>
        <strain evidence="4">PAL-8-15-08-1</strain>
    </source>
</reference>
<evidence type="ECO:0000313" key="3">
    <source>
        <dbReference type="EMBL" id="AOW99538.1"/>
    </source>
</evidence>
<evidence type="ECO:0000256" key="2">
    <source>
        <dbReference type="SAM" id="MobiDB-lite"/>
    </source>
</evidence>
<organism evidence="3 4">
    <name type="scientific">Moorena producens PAL-8-15-08-1</name>
    <dbReference type="NCBI Taxonomy" id="1458985"/>
    <lineage>
        <taxon>Bacteria</taxon>
        <taxon>Bacillati</taxon>
        <taxon>Cyanobacteriota</taxon>
        <taxon>Cyanophyceae</taxon>
        <taxon>Coleofasciculales</taxon>
        <taxon>Coleofasciculaceae</taxon>
        <taxon>Moorena</taxon>
    </lineage>
</organism>
<dbReference type="RefSeq" id="WP_070392020.1">
    <property type="nucleotide sequence ID" value="NZ_CP017599.1"/>
</dbReference>
<dbReference type="STRING" id="1458985.BJP34_08800"/>
<keyword evidence="1" id="KW-0175">Coiled coil</keyword>
<dbReference type="InterPro" id="IPR040003">
    <property type="entry name" value="PG18-like"/>
</dbReference>
<feature type="coiled-coil region" evidence="1">
    <location>
        <begin position="13"/>
        <end position="40"/>
    </location>
</feature>
<evidence type="ECO:0008006" key="5">
    <source>
        <dbReference type="Google" id="ProtNLM"/>
    </source>
</evidence>
<dbReference type="Proteomes" id="UP000177870">
    <property type="component" value="Chromosome"/>
</dbReference>
<name>A0A1D8TPE5_9CYAN</name>
<evidence type="ECO:0000256" key="1">
    <source>
        <dbReference type="SAM" id="Coils"/>
    </source>
</evidence>
<dbReference type="EMBL" id="CP017599">
    <property type="protein sequence ID" value="AOW99538.1"/>
    <property type="molecule type" value="Genomic_DNA"/>
</dbReference>
<dbReference type="AlphaFoldDB" id="A0A1D8TPE5"/>
<feature type="region of interest" description="Disordered" evidence="2">
    <location>
        <begin position="57"/>
        <end position="88"/>
    </location>
</feature>
<dbReference type="PANTHER" id="PTHR35745">
    <property type="entry name" value="BNACNNG14650D PROTEIN"/>
    <property type="match status" value="1"/>
</dbReference>
<dbReference type="GO" id="GO:0010027">
    <property type="term" value="P:thylakoid membrane organization"/>
    <property type="evidence" value="ECO:0007669"/>
    <property type="project" value="InterPro"/>
</dbReference>
<evidence type="ECO:0000313" key="4">
    <source>
        <dbReference type="Proteomes" id="UP000177870"/>
    </source>
</evidence>